<comment type="caution">
    <text evidence="3">The sequence shown here is derived from an EMBL/GenBank/DDBJ whole genome shotgun (WGS) entry which is preliminary data.</text>
</comment>
<dbReference type="AlphaFoldDB" id="A0A1Q5UQC5"/>
<gene>
    <name evidence="3" type="ORF">PENSUB_11431</name>
</gene>
<sequence length="426" mass="47513">MYVFRNSDLPPDPQFSADLEKLGYTITVDDKIRGIADPETEFKYRINRNERFNVKNREAMDECIRKIVLNRLQEAGLEIWRLPFGDGPQEPNAAATDPHVPILVSKNLSGAARVIVVFGEPVQDLGIWAYRSVGEDGVNFGSAVNFTKHVLGEGTDKTDIALVIANTGQLLWHCASSRAVTHRTWEAADRPAGPWGQATRSWRNNIPGNKDLNEHIQYVFEHVIWPRLGKRSRVDVIGLSEGGQGALEYLQKRWAIWKPYISGICFGNPLQSTAIDLDMSTLTDPQSFTAFLSSRGRAYVVSSDDLGKFQSGYRNHGCNCYASGEELNSECIMAHAWPDMLAWLDMLYKNPDYAEQVMIRAEDMDEETSQALENMAVTDDEDVKAEDAAQTGEATPPMPEQADPQQQEASESCVREGPKPGANEDK</sequence>
<dbReference type="OrthoDB" id="421951at2759"/>
<reference evidence="3 4" key="1">
    <citation type="submission" date="2016-10" db="EMBL/GenBank/DDBJ databases">
        <title>Genome sequence of the ascomycete fungus Penicillium subrubescens.</title>
        <authorList>
            <person name="De Vries R.P."/>
            <person name="Peng M."/>
            <person name="Dilokpimol A."/>
            <person name="Hilden K."/>
            <person name="Makela M.R."/>
            <person name="Grigoriev I."/>
            <person name="Riley R."/>
            <person name="Granchi Z."/>
        </authorList>
    </citation>
    <scope>NUCLEOTIDE SEQUENCE [LARGE SCALE GENOMIC DNA]</scope>
    <source>
        <strain evidence="3 4">CBS 132785</strain>
    </source>
</reference>
<proteinExistence type="predicted"/>
<dbReference type="EMBL" id="MNBE01000071">
    <property type="protein sequence ID" value="OKP14673.1"/>
    <property type="molecule type" value="Genomic_DNA"/>
</dbReference>
<feature type="region of interest" description="Disordered" evidence="1">
    <location>
        <begin position="374"/>
        <end position="426"/>
    </location>
</feature>
<dbReference type="STRING" id="1316194.A0A1Q5UQC5"/>
<dbReference type="GO" id="GO:0031048">
    <property type="term" value="P:regulatory ncRNA-mediated heterochromatin formation"/>
    <property type="evidence" value="ECO:0007669"/>
    <property type="project" value="TreeGrafter"/>
</dbReference>
<dbReference type="InterPro" id="IPR048263">
    <property type="entry name" value="Arb2"/>
</dbReference>
<feature type="compositionally biased region" description="Basic and acidic residues" evidence="1">
    <location>
        <begin position="413"/>
        <end position="426"/>
    </location>
</feature>
<dbReference type="InterPro" id="IPR053858">
    <property type="entry name" value="Arb2_dom"/>
</dbReference>
<dbReference type="GO" id="GO:0005634">
    <property type="term" value="C:nucleus"/>
    <property type="evidence" value="ECO:0007669"/>
    <property type="project" value="TreeGrafter"/>
</dbReference>
<evidence type="ECO:0000313" key="4">
    <source>
        <dbReference type="Proteomes" id="UP000186955"/>
    </source>
</evidence>
<organism evidence="3 4">
    <name type="scientific">Penicillium subrubescens</name>
    <dbReference type="NCBI Taxonomy" id="1316194"/>
    <lineage>
        <taxon>Eukaryota</taxon>
        <taxon>Fungi</taxon>
        <taxon>Dikarya</taxon>
        <taxon>Ascomycota</taxon>
        <taxon>Pezizomycotina</taxon>
        <taxon>Eurotiomycetes</taxon>
        <taxon>Eurotiomycetidae</taxon>
        <taxon>Eurotiales</taxon>
        <taxon>Aspergillaceae</taxon>
        <taxon>Penicillium</taxon>
    </lineage>
</organism>
<protein>
    <recommendedName>
        <fullName evidence="2">Arb2 domain-containing protein</fullName>
    </recommendedName>
</protein>
<dbReference type="Proteomes" id="UP000186955">
    <property type="component" value="Unassembled WGS sequence"/>
</dbReference>
<dbReference type="Pfam" id="PF22749">
    <property type="entry name" value="Arb2"/>
    <property type="match status" value="1"/>
</dbReference>
<dbReference type="PANTHER" id="PTHR21357">
    <property type="entry name" value="FAM172 FAMILY PROTEIN HOMOLOG CG10038"/>
    <property type="match status" value="1"/>
</dbReference>
<dbReference type="PANTHER" id="PTHR21357:SF4">
    <property type="entry name" value="FAM172 FAMILY PROTEIN HOMOLOG CG10038"/>
    <property type="match status" value="1"/>
</dbReference>
<evidence type="ECO:0000313" key="3">
    <source>
        <dbReference type="EMBL" id="OKP14673.1"/>
    </source>
</evidence>
<keyword evidence="4" id="KW-1185">Reference proteome</keyword>
<feature type="domain" description="Arb2" evidence="2">
    <location>
        <begin position="15"/>
        <end position="305"/>
    </location>
</feature>
<name>A0A1Q5UQC5_9EURO</name>
<dbReference type="GO" id="GO:0035197">
    <property type="term" value="F:siRNA binding"/>
    <property type="evidence" value="ECO:0007669"/>
    <property type="project" value="TreeGrafter"/>
</dbReference>
<evidence type="ECO:0000256" key="1">
    <source>
        <dbReference type="SAM" id="MobiDB-lite"/>
    </source>
</evidence>
<accession>A0A1Q5UQC5</accession>
<evidence type="ECO:0000259" key="2">
    <source>
        <dbReference type="Pfam" id="PF22749"/>
    </source>
</evidence>